<feature type="domain" description="RING-type" evidence="7">
    <location>
        <begin position="377"/>
        <end position="422"/>
    </location>
</feature>
<keyword evidence="1" id="KW-0479">Metal-binding</keyword>
<reference evidence="8" key="1">
    <citation type="submission" date="2021-01" db="EMBL/GenBank/DDBJ databases">
        <authorList>
            <consortium name="Genoscope - CEA"/>
            <person name="William W."/>
        </authorList>
    </citation>
    <scope>NUCLEOTIDE SEQUENCE</scope>
</reference>
<keyword evidence="3" id="KW-0862">Zinc</keyword>
<evidence type="ECO:0000313" key="9">
    <source>
        <dbReference type="Proteomes" id="UP000683925"/>
    </source>
</evidence>
<comment type="caution">
    <text evidence="8">The sequence shown here is derived from an EMBL/GenBank/DDBJ whole genome shotgun (WGS) entry which is preliminary data.</text>
</comment>
<keyword evidence="5" id="KW-0812">Transmembrane</keyword>
<organism evidence="8 9">
    <name type="scientific">Paramecium octaurelia</name>
    <dbReference type="NCBI Taxonomy" id="43137"/>
    <lineage>
        <taxon>Eukaryota</taxon>
        <taxon>Sar</taxon>
        <taxon>Alveolata</taxon>
        <taxon>Ciliophora</taxon>
        <taxon>Intramacronucleata</taxon>
        <taxon>Oligohymenophorea</taxon>
        <taxon>Peniculida</taxon>
        <taxon>Parameciidae</taxon>
        <taxon>Paramecium</taxon>
    </lineage>
</organism>
<evidence type="ECO:0000313" key="8">
    <source>
        <dbReference type="EMBL" id="CAD8186814.1"/>
    </source>
</evidence>
<accession>A0A8S1W9V4</accession>
<dbReference type="EMBL" id="CAJJDP010000087">
    <property type="protein sequence ID" value="CAD8186814.1"/>
    <property type="molecule type" value="Genomic_DNA"/>
</dbReference>
<keyword evidence="6" id="KW-0732">Signal</keyword>
<feature type="transmembrane region" description="Helical" evidence="5">
    <location>
        <begin position="329"/>
        <end position="351"/>
    </location>
</feature>
<protein>
    <recommendedName>
        <fullName evidence="7">RING-type domain-containing protein</fullName>
    </recommendedName>
</protein>
<dbReference type="OrthoDB" id="311854at2759"/>
<dbReference type="PROSITE" id="PS50089">
    <property type="entry name" value="ZF_RING_2"/>
    <property type="match status" value="1"/>
</dbReference>
<dbReference type="OMA" id="YCYVRIS"/>
<evidence type="ECO:0000259" key="7">
    <source>
        <dbReference type="PROSITE" id="PS50089"/>
    </source>
</evidence>
<feature type="chain" id="PRO_5035767685" description="RING-type domain-containing protein" evidence="6">
    <location>
        <begin position="18"/>
        <end position="431"/>
    </location>
</feature>
<dbReference type="InterPro" id="IPR052788">
    <property type="entry name" value="RING-type_E3_ligase_ATL"/>
</dbReference>
<dbReference type="AlphaFoldDB" id="A0A8S1W9V4"/>
<keyword evidence="5" id="KW-1133">Transmembrane helix</keyword>
<keyword evidence="9" id="KW-1185">Reference proteome</keyword>
<evidence type="ECO:0000256" key="1">
    <source>
        <dbReference type="ARBA" id="ARBA00022723"/>
    </source>
</evidence>
<dbReference type="Proteomes" id="UP000683925">
    <property type="component" value="Unassembled WGS sequence"/>
</dbReference>
<dbReference type="PANTHER" id="PTHR45798:SF97">
    <property type="entry name" value="ALCOHOL-SENSITIVE RING FINGER PROTEIN 1"/>
    <property type="match status" value="1"/>
</dbReference>
<evidence type="ECO:0000256" key="5">
    <source>
        <dbReference type="SAM" id="Phobius"/>
    </source>
</evidence>
<dbReference type="CDD" id="cd16448">
    <property type="entry name" value="RING-H2"/>
    <property type="match status" value="1"/>
</dbReference>
<evidence type="ECO:0000256" key="2">
    <source>
        <dbReference type="ARBA" id="ARBA00022771"/>
    </source>
</evidence>
<evidence type="ECO:0000256" key="6">
    <source>
        <dbReference type="SAM" id="SignalP"/>
    </source>
</evidence>
<evidence type="ECO:0000256" key="3">
    <source>
        <dbReference type="ARBA" id="ARBA00022833"/>
    </source>
</evidence>
<name>A0A8S1W9V4_PAROT</name>
<keyword evidence="2 4" id="KW-0863">Zinc-finger</keyword>
<dbReference type="PANTHER" id="PTHR45798">
    <property type="entry name" value="RING-H2 FINGER PROTEIN ATL61-RELATED-RELATED"/>
    <property type="match status" value="1"/>
</dbReference>
<proteinExistence type="predicted"/>
<feature type="signal peptide" evidence="6">
    <location>
        <begin position="1"/>
        <end position="17"/>
    </location>
</feature>
<gene>
    <name evidence="8" type="ORF">POCTA_138.1.T0880225</name>
</gene>
<evidence type="ECO:0000256" key="4">
    <source>
        <dbReference type="PROSITE-ProRule" id="PRU00175"/>
    </source>
</evidence>
<dbReference type="SMART" id="SM00184">
    <property type="entry name" value="RING"/>
    <property type="match status" value="1"/>
</dbReference>
<keyword evidence="5" id="KW-0472">Membrane</keyword>
<dbReference type="InterPro" id="IPR001841">
    <property type="entry name" value="Znf_RING"/>
</dbReference>
<dbReference type="GO" id="GO:0008270">
    <property type="term" value="F:zinc ion binding"/>
    <property type="evidence" value="ECO:0007669"/>
    <property type="project" value="UniProtKB-KW"/>
</dbReference>
<dbReference type="Pfam" id="PF13639">
    <property type="entry name" value="zf-RING_2"/>
    <property type="match status" value="1"/>
</dbReference>
<sequence length="431" mass="50201">MLIPFFTFILVVQLIRTQQMDNITVIFNADNSWKANMNTEKESIFQVNKLYTKYCYVRISLLKSDPGLLIIADYQILPNTSFHENYKQGEKIDRISQIENRKTRFLKLKTGMGQIYIYVKANNTNNIYNISIIGSNEEYCDNDCNNNGICQAKGCICNKSIIGNDCNLIAEEVFVGTSKLLNISTEKQIKYFYIDISPLKNQKLKIDFNVSYPLNSIDDMSDLCLTFWSTPGKSLITKDHYDYEDQFPLYYYVYWQLIGIKQGFSEIFYEIPPNLAVFQNQFLTFAVTKDWDTDDNTILQMNFIQDGITDDDEMLYEDENDDSDKTNKLLSIIIPIVVVTLITLTVIVWYLKRRKRLVKGVAKQNQQQQNVQEPEKCGICLEDLNTAYKAIIKIQCGHQFHLVCIQDWGKKQQGEKQCPFCRRQFNPDQLQ</sequence>